<dbReference type="Gene3D" id="2.40.50.40">
    <property type="match status" value="1"/>
</dbReference>
<proteinExistence type="predicted"/>
<keyword evidence="4" id="KW-1185">Reference proteome</keyword>
<dbReference type="InterPro" id="IPR023780">
    <property type="entry name" value="Chromo_domain"/>
</dbReference>
<evidence type="ECO:0000259" key="2">
    <source>
        <dbReference type="PROSITE" id="PS50013"/>
    </source>
</evidence>
<reference evidence="3 4" key="1">
    <citation type="journal article" date="2017" name="Nature">
        <title>The Apostasia genome and the evolution of orchids.</title>
        <authorList>
            <person name="Zhang G.Q."/>
            <person name="Liu K.W."/>
            <person name="Li Z."/>
            <person name="Lohaus R."/>
            <person name="Hsiao Y.Y."/>
            <person name="Niu S.C."/>
            <person name="Wang J.Y."/>
            <person name="Lin Y.C."/>
            <person name="Xu Q."/>
            <person name="Chen L.J."/>
            <person name="Yoshida K."/>
            <person name="Fujiwara S."/>
            <person name="Wang Z.W."/>
            <person name="Zhang Y.Q."/>
            <person name="Mitsuda N."/>
            <person name="Wang M."/>
            <person name="Liu G.H."/>
            <person name="Pecoraro L."/>
            <person name="Huang H.X."/>
            <person name="Xiao X.J."/>
            <person name="Lin M."/>
            <person name="Wu X.Y."/>
            <person name="Wu W.L."/>
            <person name="Chen Y.Y."/>
            <person name="Chang S.B."/>
            <person name="Sakamoto S."/>
            <person name="Ohme-Takagi M."/>
            <person name="Yagi M."/>
            <person name="Zeng S.J."/>
            <person name="Shen C.Y."/>
            <person name="Yeh C.M."/>
            <person name="Luo Y.B."/>
            <person name="Tsai W.C."/>
            <person name="Van de Peer Y."/>
            <person name="Liu Z.J."/>
        </authorList>
    </citation>
    <scope>NUCLEOTIDE SEQUENCE [LARGE SCALE GENOMIC DNA]</scope>
    <source>
        <strain evidence="4">cv. Shenzhen</strain>
        <tissue evidence="3">Stem</tissue>
    </source>
</reference>
<protein>
    <recommendedName>
        <fullName evidence="2">Chromo domain-containing protein</fullName>
    </recommendedName>
</protein>
<dbReference type="CDD" id="cd00024">
    <property type="entry name" value="CD_CSD"/>
    <property type="match status" value="1"/>
</dbReference>
<dbReference type="SMART" id="SM00298">
    <property type="entry name" value="CHROMO"/>
    <property type="match status" value="1"/>
</dbReference>
<evidence type="ECO:0000256" key="1">
    <source>
        <dbReference type="SAM" id="MobiDB-lite"/>
    </source>
</evidence>
<dbReference type="InterPro" id="IPR016197">
    <property type="entry name" value="Chromo-like_dom_sf"/>
</dbReference>
<dbReference type="SUPFAM" id="SSF54160">
    <property type="entry name" value="Chromo domain-like"/>
    <property type="match status" value="1"/>
</dbReference>
<dbReference type="EMBL" id="KZ452026">
    <property type="protein sequence ID" value="PKA50316.1"/>
    <property type="molecule type" value="Genomic_DNA"/>
</dbReference>
<feature type="region of interest" description="Disordered" evidence="1">
    <location>
        <begin position="1"/>
        <end position="31"/>
    </location>
</feature>
<feature type="domain" description="Chromo" evidence="2">
    <location>
        <begin position="30"/>
        <end position="82"/>
    </location>
</feature>
<gene>
    <name evidence="3" type="ORF">AXF42_Ash013405</name>
</gene>
<sequence>MPSDPFEPFSSIEREPTPECPLSQPSTKKEQIEQILDDQIISTRNREYQRYLVRWKGLSSSKDSWITRDELQQLDPDLVERYCSGVDPYSTGRVLRTQGELVGTQRHRTVNLSHAGSTLDVRDLTTWRRSGWRIDIGRFSSRHNWWLINALEIPHLNQFINLNENILNFGLNCLFPSIFRYLYLARCNQFYFSIYFCKFEFRL</sequence>
<organism evidence="3 4">
    <name type="scientific">Apostasia shenzhenica</name>
    <dbReference type="NCBI Taxonomy" id="1088818"/>
    <lineage>
        <taxon>Eukaryota</taxon>
        <taxon>Viridiplantae</taxon>
        <taxon>Streptophyta</taxon>
        <taxon>Embryophyta</taxon>
        <taxon>Tracheophyta</taxon>
        <taxon>Spermatophyta</taxon>
        <taxon>Magnoliopsida</taxon>
        <taxon>Liliopsida</taxon>
        <taxon>Asparagales</taxon>
        <taxon>Orchidaceae</taxon>
        <taxon>Apostasioideae</taxon>
        <taxon>Apostasia</taxon>
    </lineage>
</organism>
<dbReference type="Pfam" id="PF00385">
    <property type="entry name" value="Chromo"/>
    <property type="match status" value="1"/>
</dbReference>
<evidence type="ECO:0000313" key="3">
    <source>
        <dbReference type="EMBL" id="PKA50316.1"/>
    </source>
</evidence>
<accession>A0A2I0A448</accession>
<name>A0A2I0A448_9ASPA</name>
<dbReference type="PROSITE" id="PS50013">
    <property type="entry name" value="CHROMO_2"/>
    <property type="match status" value="1"/>
</dbReference>
<dbReference type="OrthoDB" id="806136at2759"/>
<dbReference type="AlphaFoldDB" id="A0A2I0A448"/>
<dbReference type="InterPro" id="IPR000953">
    <property type="entry name" value="Chromo/chromo_shadow_dom"/>
</dbReference>
<evidence type="ECO:0000313" key="4">
    <source>
        <dbReference type="Proteomes" id="UP000236161"/>
    </source>
</evidence>
<dbReference type="Proteomes" id="UP000236161">
    <property type="component" value="Unassembled WGS sequence"/>
</dbReference>